<reference evidence="1 4" key="1">
    <citation type="journal article" date="2015" name="Genome Announc.">
        <title>Complete Genome Sequence of the Nitrogen-Fixing and Solvent-Producing Clostridium pasteurianum DSM 525.</title>
        <authorList>
            <person name="Poehlein A."/>
            <person name="Grosse-Honebrink A."/>
            <person name="Zhang Y."/>
            <person name="Minton N.P."/>
            <person name="Daniel R."/>
        </authorList>
    </citation>
    <scope>NUCLEOTIDE SEQUENCE [LARGE SCALE GENOMIC DNA]</scope>
    <source>
        <strain evidence="1">DSM 525</strain>
        <strain evidence="4">DSM 525 / ATCC 6013</strain>
    </source>
</reference>
<gene>
    <name evidence="1" type="ORF">CLPA_c23660</name>
    <name evidence="2" type="ORF">CP6013_00813</name>
</gene>
<dbReference type="KEGG" id="cpat:CLPA_c23660"/>
<evidence type="ECO:0000313" key="1">
    <source>
        <dbReference type="EMBL" id="AJA52424.1"/>
    </source>
</evidence>
<proteinExistence type="predicted"/>
<organism evidence="1 4">
    <name type="scientific">Clostridium pasteurianum DSM 525 = ATCC 6013</name>
    <dbReference type="NCBI Taxonomy" id="1262449"/>
    <lineage>
        <taxon>Bacteria</taxon>
        <taxon>Bacillati</taxon>
        <taxon>Bacillota</taxon>
        <taxon>Clostridia</taxon>
        <taxon>Eubacteriales</taxon>
        <taxon>Clostridiaceae</taxon>
        <taxon>Clostridium</taxon>
    </lineage>
</organism>
<keyword evidence="4" id="KW-1185">Reference proteome</keyword>
<evidence type="ECO:0000313" key="3">
    <source>
        <dbReference type="Proteomes" id="UP000028042"/>
    </source>
</evidence>
<dbReference type="EMBL" id="JPGY02000001">
    <property type="protein sequence ID" value="KRU11566.1"/>
    <property type="molecule type" value="Genomic_DNA"/>
</dbReference>
<dbReference type="RefSeq" id="WP_003441353.1">
    <property type="nucleotide sequence ID" value="NZ_ANZB01000002.1"/>
</dbReference>
<dbReference type="KEGG" id="cpae:CPAST_c23660"/>
<dbReference type="AlphaFoldDB" id="A0A0H3J3D8"/>
<reference evidence="2" key="2">
    <citation type="submission" date="2015-10" db="EMBL/GenBank/DDBJ databases">
        <title>Improved Draft Genome Sequence of Clostridium pasteurianum Strain ATCC 6013 (DSM 525) Using a Hybrid Next-Generation Sequencing Approach.</title>
        <authorList>
            <person name="Pyne M.E."/>
            <person name="Utturkar S.M."/>
            <person name="Brown S.D."/>
            <person name="Moo-Young M."/>
            <person name="Chung D.A."/>
            <person name="Chou P.C."/>
        </authorList>
    </citation>
    <scope>NUCLEOTIDE SEQUENCE</scope>
    <source>
        <strain evidence="2">ATCC 6013</strain>
    </source>
</reference>
<protein>
    <submittedName>
        <fullName evidence="1">Uncharacterized protein</fullName>
    </submittedName>
</protein>
<accession>A0A0H3J3D8</accession>
<dbReference type="EMBL" id="CP009268">
    <property type="protein sequence ID" value="AJA52424.1"/>
    <property type="molecule type" value="Genomic_DNA"/>
</dbReference>
<evidence type="ECO:0000313" key="2">
    <source>
        <dbReference type="EMBL" id="KRU11566.1"/>
    </source>
</evidence>
<dbReference type="GeneID" id="93074510"/>
<reference evidence="2 3" key="3">
    <citation type="journal article" name="Genome Announc.">
        <title>Improved Draft Genome Sequence of Clostridium pasteurianum Strain ATCC 6013 (DSM 525) Using a Hybrid Next-Generation Sequencing Approach.</title>
        <authorList>
            <person name="Pyne M.E."/>
            <person name="Utturkar S."/>
            <person name="Brown S.D."/>
            <person name="Moo-Young M."/>
            <person name="Chung D.A."/>
            <person name="Chou C.P."/>
        </authorList>
    </citation>
    <scope>NUCLEOTIDE SEQUENCE [LARGE SCALE GENOMIC DNA]</scope>
    <source>
        <strain evidence="2 3">ATCC 6013</strain>
    </source>
</reference>
<dbReference type="PATRIC" id="fig|1262449.3.peg.624"/>
<evidence type="ECO:0000313" key="4">
    <source>
        <dbReference type="Proteomes" id="UP000030905"/>
    </source>
</evidence>
<sequence>MKKNYYNNFFARHYQNRYPYRKPYENFAEIPVFPIMNYQESFFPVMHENTLSDNELEFRNYNELDINYNMDIYGAMDCEESFFQNRKDFHFPQIGPSITAMPTIIDFEEED</sequence>
<dbReference type="Proteomes" id="UP000030905">
    <property type="component" value="Chromosome"/>
</dbReference>
<dbReference type="Proteomes" id="UP000028042">
    <property type="component" value="Unassembled WGS sequence"/>
</dbReference>
<name>A0A0H3J3D8_CLOPA</name>